<feature type="domain" description="Alpha-L-rhamnosidase six-hairpin glycosidase" evidence="5">
    <location>
        <begin position="717"/>
        <end position="1085"/>
    </location>
</feature>
<dbReference type="PANTHER" id="PTHR33307:SF6">
    <property type="entry name" value="ALPHA-RHAMNOSIDASE (EUROFUNG)-RELATED"/>
    <property type="match status" value="1"/>
</dbReference>
<feature type="domain" description="Alpha-L-rhamnosidase concanavalin-like" evidence="3">
    <location>
        <begin position="603"/>
        <end position="710"/>
    </location>
</feature>
<dbReference type="EMBL" id="RPHB01000006">
    <property type="protein sequence ID" value="MBW3468707.1"/>
    <property type="molecule type" value="Genomic_DNA"/>
</dbReference>
<dbReference type="InterPro" id="IPR016007">
    <property type="entry name" value="Alpha_rhamnosid"/>
</dbReference>
<feature type="domain" description="Alpha-L-rhamnosidase C-terminal" evidence="6">
    <location>
        <begin position="1089"/>
        <end position="1159"/>
    </location>
</feature>
<dbReference type="PIRSF" id="PIRSF010631">
    <property type="entry name" value="A-rhamnsds"/>
    <property type="match status" value="1"/>
</dbReference>
<dbReference type="Pfam" id="PF05592">
    <property type="entry name" value="Bac_rhamnosid"/>
    <property type="match status" value="1"/>
</dbReference>
<keyword evidence="1" id="KW-0378">Hydrolase</keyword>
<dbReference type="Proteomes" id="UP000727490">
    <property type="component" value="Unassembled WGS sequence"/>
</dbReference>
<dbReference type="Pfam" id="PF25788">
    <property type="entry name" value="Ig_Rha78A_N"/>
    <property type="match status" value="1"/>
</dbReference>
<name>A0A951IZI6_9BACT</name>
<dbReference type="GO" id="GO:0016787">
    <property type="term" value="F:hydrolase activity"/>
    <property type="evidence" value="ECO:0007669"/>
    <property type="project" value="UniProtKB-KW"/>
</dbReference>
<dbReference type="InterPro" id="IPR008902">
    <property type="entry name" value="Rhamnosid_concanavalin"/>
</dbReference>
<reference evidence="7 8" key="1">
    <citation type="journal article" date="2020" name="Syst. Appl. Microbiol.">
        <title>Arthrospiribacter ruber gen. nov., sp. nov., a novel bacterium isolated from Arthrospira cultures.</title>
        <authorList>
            <person name="Waleron M."/>
            <person name="Misztak A."/>
            <person name="Waleron M.M."/>
            <person name="Furmaniak M."/>
            <person name="Mrozik A."/>
            <person name="Waleron K."/>
        </authorList>
    </citation>
    <scope>NUCLEOTIDE SEQUENCE [LARGE SCALE GENOMIC DNA]</scope>
    <source>
        <strain evidence="7 8">DPMB0001</strain>
    </source>
</reference>
<keyword evidence="2" id="KW-0732">Signal</keyword>
<feature type="chain" id="PRO_5036932701" evidence="2">
    <location>
        <begin position="21"/>
        <end position="1201"/>
    </location>
</feature>
<dbReference type="Pfam" id="PF17389">
    <property type="entry name" value="Bac_rhamnosid6H"/>
    <property type="match status" value="1"/>
</dbReference>
<dbReference type="Pfam" id="PF08531">
    <property type="entry name" value="Bac_rhamnosid_N"/>
    <property type="match status" value="1"/>
</dbReference>
<evidence type="ECO:0000259" key="4">
    <source>
        <dbReference type="Pfam" id="PF08531"/>
    </source>
</evidence>
<evidence type="ECO:0000256" key="2">
    <source>
        <dbReference type="SAM" id="SignalP"/>
    </source>
</evidence>
<dbReference type="InterPro" id="IPR035396">
    <property type="entry name" value="Bac_rhamnosid6H"/>
</dbReference>
<dbReference type="RefSeq" id="WP_219290465.1">
    <property type="nucleotide sequence ID" value="NZ_RPHB01000006.1"/>
</dbReference>
<dbReference type="InterPro" id="IPR013737">
    <property type="entry name" value="Bac_rhamnosid_N"/>
</dbReference>
<evidence type="ECO:0000259" key="5">
    <source>
        <dbReference type="Pfam" id="PF17389"/>
    </source>
</evidence>
<feature type="signal peptide" evidence="2">
    <location>
        <begin position="1"/>
        <end position="20"/>
    </location>
</feature>
<dbReference type="AlphaFoldDB" id="A0A951IZI6"/>
<comment type="caution">
    <text evidence="7">The sequence shown here is derived from an EMBL/GenBank/DDBJ whole genome shotgun (WGS) entry which is preliminary data.</text>
</comment>
<organism evidence="7 8">
    <name type="scientific">Arthrospiribacter ruber</name>
    <dbReference type="NCBI Taxonomy" id="2487934"/>
    <lineage>
        <taxon>Bacteria</taxon>
        <taxon>Pseudomonadati</taxon>
        <taxon>Bacteroidota</taxon>
        <taxon>Cytophagia</taxon>
        <taxon>Cytophagales</taxon>
        <taxon>Cyclobacteriaceae</taxon>
        <taxon>Arthrospiribacter</taxon>
    </lineage>
</organism>
<dbReference type="PANTHER" id="PTHR33307">
    <property type="entry name" value="ALPHA-RHAMNOSIDASE (EUROFUNG)"/>
    <property type="match status" value="1"/>
</dbReference>
<sequence>MKKIYLLFLALMLSYGQVFAQLKIQNVRVEYGVPKDGITINTPNPRFSWQLLAGEERNGVVQEAYSIQVNDKKGFEVWNSGKIASSSAIGINLNGSNLLKPNSNYTYRLRVWDNEGYAAVHEGNFFTGLFDDSYDAWSGAKWIGGGDNDLVFYSHYFSVYKFHYGIQIAENSDQAAFVFGANDARLMDSNLNIQGVESGKNDSFIAFELDISGLKEAEGLAKLHVYRVGYDLSDKRDEIFKSLEIPKSIINLGNMHERHDIFAESNFGVFTIYINGENPENRISPFDPNAPRFQQQGLNLNPIGAGNNFISFPMLGDIGFWLKAGQNANFFEVQIRNFRQPSNLLFFEKLNDSKSIFYGPGLSISGNKYQLSGGQNGTLILADPSRNASPMLRTVFRTENKKIENARLYITARGIYEVYANGYRVGNDYFNPGLTQYDKHHPYQVYSIDLEQDSENVIAAWLSEGWWSGNITYSGENWNYFGDRQSLLAKLVISYEDGSDQIVISDPETWKIYHDGPIRYGSFFQGEVYDAGKELNGWTEKGFDDSDWKFSQEVPLEGTAFMDPNGNPQSAELIRGYDQMKFIYHQDPSPKIVKTLQAKSVEEVRPGVFVYDMGQNLVGFPKIQLKDARPGQKVTMRFAEVKYPNLPEHEGLEGMIMLENIRAALAQDIFIAKGGNEVIQPRFTFHGYRYLEISGIDNAIPIEDVQGLVVSSIDELTAHYETSNPLVNKLWENITWSMRGNFLSIPTDTPARNERMGWSGDINVFARTATYMADVNLFLKRHLLAMRDIQKPDGRFPDVAPVGGGFGGTLWGAAGIIVPWETYLQYGDEKVLSDHYSAMQRYVDFLENKTSGEGILNEGPLGDWLSPENNKNDNTLLWTAYQIYCLEIMEKVSEILGNESERGIYHLKWAERRAFFNKTYLNSDGKTIKSGMQTGVILPPGESAAVHQSAKGQLVDTQGSYAIALDMRAVEEKYKERTLSNFLETIQRKNVDDLGQSRPEYSLMTGFIGTASIATALSEAGKHETVYRLLQQTSYPSWLYSVVNGATTIWERLNSFTVEDGFGGNNSMNSFNHYSFGAIGAWMINYSLGIQRDLSSPGFQKFVLQPKPDPDEVMNWAKGHYDSMYGRIESSWKIEEDSIIYEFSVPTNTEAILKLQASDIAQVILSGKLLKEALGIKVLDQEEGIVKILLGSGRYRFEVTK</sequence>
<evidence type="ECO:0000313" key="8">
    <source>
        <dbReference type="Proteomes" id="UP000727490"/>
    </source>
</evidence>
<keyword evidence="8" id="KW-1185">Reference proteome</keyword>
<proteinExistence type="predicted"/>
<evidence type="ECO:0000313" key="7">
    <source>
        <dbReference type="EMBL" id="MBW3468707.1"/>
    </source>
</evidence>
<evidence type="ECO:0000256" key="1">
    <source>
        <dbReference type="ARBA" id="ARBA00022801"/>
    </source>
</evidence>
<evidence type="ECO:0000259" key="6">
    <source>
        <dbReference type="Pfam" id="PF17390"/>
    </source>
</evidence>
<dbReference type="Pfam" id="PF17390">
    <property type="entry name" value="Bac_rhamnosid_C"/>
    <property type="match status" value="1"/>
</dbReference>
<gene>
    <name evidence="7" type="ORF">EGN73_12925</name>
</gene>
<protein>
    <submittedName>
        <fullName evidence="7">Alpha-L-rhamnosidase</fullName>
    </submittedName>
</protein>
<evidence type="ECO:0000259" key="3">
    <source>
        <dbReference type="Pfam" id="PF05592"/>
    </source>
</evidence>
<feature type="domain" description="Bacterial alpha-L-rhamnosidase N-terminal" evidence="4">
    <location>
        <begin position="401"/>
        <end position="568"/>
    </location>
</feature>
<dbReference type="InterPro" id="IPR035398">
    <property type="entry name" value="Bac_rhamnosid_C"/>
</dbReference>
<accession>A0A951IZI6</accession>